<comment type="caution">
    <text evidence="1">The sequence shown here is derived from an EMBL/GenBank/DDBJ whole genome shotgun (WGS) entry which is preliminary data.</text>
</comment>
<keyword evidence="2" id="KW-1185">Reference proteome</keyword>
<dbReference type="EMBL" id="RCHS01000981">
    <property type="protein sequence ID" value="RMX55934.1"/>
    <property type="molecule type" value="Genomic_DNA"/>
</dbReference>
<protein>
    <submittedName>
        <fullName evidence="1">Uncharacterized protein</fullName>
    </submittedName>
</protein>
<reference evidence="1 2" key="1">
    <citation type="journal article" date="2018" name="Sci. Rep.">
        <title>Comparative analysis of the Pocillopora damicornis genome highlights role of immune system in coral evolution.</title>
        <authorList>
            <person name="Cunning R."/>
            <person name="Bay R.A."/>
            <person name="Gillette P."/>
            <person name="Baker A.C."/>
            <person name="Traylor-Knowles N."/>
        </authorList>
    </citation>
    <scope>NUCLEOTIDE SEQUENCE [LARGE SCALE GENOMIC DNA]</scope>
    <source>
        <strain evidence="1">RSMAS</strain>
        <tissue evidence="1">Whole animal</tissue>
    </source>
</reference>
<dbReference type="AlphaFoldDB" id="A0A3M6UQU3"/>
<organism evidence="1 2">
    <name type="scientific">Pocillopora damicornis</name>
    <name type="common">Cauliflower coral</name>
    <name type="synonym">Millepora damicornis</name>
    <dbReference type="NCBI Taxonomy" id="46731"/>
    <lineage>
        <taxon>Eukaryota</taxon>
        <taxon>Metazoa</taxon>
        <taxon>Cnidaria</taxon>
        <taxon>Anthozoa</taxon>
        <taxon>Hexacorallia</taxon>
        <taxon>Scleractinia</taxon>
        <taxon>Astrocoeniina</taxon>
        <taxon>Pocilloporidae</taxon>
        <taxon>Pocillopora</taxon>
    </lineage>
</organism>
<dbReference type="Proteomes" id="UP000275408">
    <property type="component" value="Unassembled WGS sequence"/>
</dbReference>
<gene>
    <name evidence="1" type="ORF">pdam_00015645</name>
</gene>
<accession>A0A3M6UQU3</accession>
<proteinExistence type="predicted"/>
<name>A0A3M6UQU3_POCDA</name>
<evidence type="ECO:0000313" key="1">
    <source>
        <dbReference type="EMBL" id="RMX55934.1"/>
    </source>
</evidence>
<evidence type="ECO:0000313" key="2">
    <source>
        <dbReference type="Proteomes" id="UP000275408"/>
    </source>
</evidence>
<sequence>MGVGKVGIAKLCEMLNMPFSMSLSTWYDHEEALSMAHEGVKQEQLAKNRAEARLQAKSSLTEDQFEQWYQTHHCEGSYNGSSPSTEMECVKRMWGRSEQDFIRYQ</sequence>